<protein>
    <submittedName>
        <fullName evidence="9">Purine efflux pump PbuE</fullName>
    </submittedName>
</protein>
<dbReference type="PANTHER" id="PTHR43124">
    <property type="entry name" value="PURINE EFFLUX PUMP PBUE"/>
    <property type="match status" value="1"/>
</dbReference>
<accession>A0A1Y6ARF4</accession>
<dbReference type="PROSITE" id="PS50850">
    <property type="entry name" value="MFS"/>
    <property type="match status" value="1"/>
</dbReference>
<keyword evidence="6 7" id="KW-0472">Membrane</keyword>
<feature type="transmembrane region" description="Helical" evidence="7">
    <location>
        <begin position="363"/>
        <end position="385"/>
    </location>
</feature>
<feature type="transmembrane region" description="Helical" evidence="7">
    <location>
        <begin position="7"/>
        <end position="28"/>
    </location>
</feature>
<dbReference type="EMBL" id="FWZB01000052">
    <property type="protein sequence ID" value="SME44500.1"/>
    <property type="molecule type" value="Genomic_DNA"/>
</dbReference>
<feature type="domain" description="Major facilitator superfamily (MFS) profile" evidence="8">
    <location>
        <begin position="6"/>
        <end position="388"/>
    </location>
</feature>
<feature type="transmembrane region" description="Helical" evidence="7">
    <location>
        <begin position="96"/>
        <end position="118"/>
    </location>
</feature>
<accession>A0A3P1BPN2</accession>
<feature type="transmembrane region" description="Helical" evidence="7">
    <location>
        <begin position="243"/>
        <end position="264"/>
    </location>
</feature>
<dbReference type="SUPFAM" id="SSF103473">
    <property type="entry name" value="MFS general substrate transporter"/>
    <property type="match status" value="1"/>
</dbReference>
<comment type="subcellular location">
    <subcellularLocation>
        <location evidence="1">Cell membrane</location>
        <topology evidence="1">Multi-pass membrane protein</topology>
    </subcellularLocation>
</comment>
<feature type="transmembrane region" description="Helical" evidence="7">
    <location>
        <begin position="130"/>
        <end position="152"/>
    </location>
</feature>
<dbReference type="InterPro" id="IPR036259">
    <property type="entry name" value="MFS_trans_sf"/>
</dbReference>
<organism evidence="9 10">
    <name type="scientific">Bacillus pacificus</name>
    <dbReference type="NCBI Taxonomy" id="2026187"/>
    <lineage>
        <taxon>Bacteria</taxon>
        <taxon>Bacillati</taxon>
        <taxon>Bacillota</taxon>
        <taxon>Bacilli</taxon>
        <taxon>Bacillales</taxon>
        <taxon>Bacillaceae</taxon>
        <taxon>Bacillus</taxon>
        <taxon>Bacillus cereus group</taxon>
    </lineage>
</organism>
<dbReference type="InterPro" id="IPR050189">
    <property type="entry name" value="MFS_Efflux_Transporters"/>
</dbReference>
<evidence type="ECO:0000256" key="1">
    <source>
        <dbReference type="ARBA" id="ARBA00004651"/>
    </source>
</evidence>
<keyword evidence="5 7" id="KW-1133">Transmembrane helix</keyword>
<dbReference type="Pfam" id="PF00083">
    <property type="entry name" value="Sugar_tr"/>
    <property type="match status" value="1"/>
</dbReference>
<dbReference type="InterPro" id="IPR011701">
    <property type="entry name" value="MFS"/>
</dbReference>
<keyword evidence="4 7" id="KW-0812">Transmembrane</keyword>
<feature type="transmembrane region" description="Helical" evidence="7">
    <location>
        <begin position="72"/>
        <end position="90"/>
    </location>
</feature>
<feature type="transmembrane region" description="Helical" evidence="7">
    <location>
        <begin position="40"/>
        <end position="60"/>
    </location>
</feature>
<sequence>MELKSMIRILAIVAFFVGLDSLLVAPLLPVITETISIPDGSGGLLITIYALCYGITAPVFGTMSDRVGRKRMIIIGFTIFSISTFCTGLAKSFEILLLFRGLTGLSGAMIMPSVFALVGDKVTYESRGKVMGTIMGAMVGSTVIGVPIGAFLSEVGNWQWTFYSIGLLTLFLTLLVNRILRNEKQRNDVHVSIAKTLSAPLKMVLVNVSVLFALLATFLWTIGLHGMFSYIGVYYGNNFGLSVGEIGVVIFLAGVGSVAGNILGGKLADKIGKKNVISIASIVTSISVILFSLSIENLVIAITLHIIWSLFIGFGQASLTALISELKPDVRGTVMALNSSAMYIGMTIASGLASLTVSNGFPFSSLGIMCAIASLLVLPIIFVLVKGKALSNKKKMTI</sequence>
<evidence type="ECO:0000256" key="4">
    <source>
        <dbReference type="ARBA" id="ARBA00022692"/>
    </source>
</evidence>
<dbReference type="PANTHER" id="PTHR43124:SF3">
    <property type="entry name" value="CHLORAMPHENICOL EFFLUX PUMP RV0191"/>
    <property type="match status" value="1"/>
</dbReference>
<evidence type="ECO:0000256" key="3">
    <source>
        <dbReference type="ARBA" id="ARBA00022475"/>
    </source>
</evidence>
<evidence type="ECO:0000256" key="7">
    <source>
        <dbReference type="SAM" id="Phobius"/>
    </source>
</evidence>
<dbReference type="AlphaFoldDB" id="A0A1Y6ARF4"/>
<evidence type="ECO:0000259" key="8">
    <source>
        <dbReference type="PROSITE" id="PS50850"/>
    </source>
</evidence>
<evidence type="ECO:0000256" key="5">
    <source>
        <dbReference type="ARBA" id="ARBA00022989"/>
    </source>
</evidence>
<evidence type="ECO:0000256" key="2">
    <source>
        <dbReference type="ARBA" id="ARBA00022448"/>
    </source>
</evidence>
<evidence type="ECO:0000313" key="9">
    <source>
        <dbReference type="EMBL" id="SME44500.1"/>
    </source>
</evidence>
<feature type="transmembrane region" description="Helical" evidence="7">
    <location>
        <begin position="276"/>
        <end position="293"/>
    </location>
</feature>
<feature type="transmembrane region" description="Helical" evidence="7">
    <location>
        <begin position="158"/>
        <end position="180"/>
    </location>
</feature>
<dbReference type="Gene3D" id="1.20.1250.20">
    <property type="entry name" value="MFS general substrate transporter like domains"/>
    <property type="match status" value="1"/>
</dbReference>
<evidence type="ECO:0000256" key="6">
    <source>
        <dbReference type="ARBA" id="ARBA00023136"/>
    </source>
</evidence>
<dbReference type="CDD" id="cd17324">
    <property type="entry name" value="MFS_NepI_like"/>
    <property type="match status" value="1"/>
</dbReference>
<dbReference type="GO" id="GO:0005886">
    <property type="term" value="C:plasma membrane"/>
    <property type="evidence" value="ECO:0007669"/>
    <property type="project" value="UniProtKB-SubCell"/>
</dbReference>
<dbReference type="GO" id="GO:0022857">
    <property type="term" value="F:transmembrane transporter activity"/>
    <property type="evidence" value="ECO:0007669"/>
    <property type="project" value="InterPro"/>
</dbReference>
<gene>
    <name evidence="9" type="primary">pbuE_2</name>
    <name evidence="9" type="ORF">BACERE00191_05482</name>
</gene>
<feature type="transmembrane region" description="Helical" evidence="7">
    <location>
        <begin position="299"/>
        <end position="323"/>
    </location>
</feature>
<feature type="transmembrane region" description="Helical" evidence="7">
    <location>
        <begin position="201"/>
        <end position="223"/>
    </location>
</feature>
<dbReference type="InterPro" id="IPR020846">
    <property type="entry name" value="MFS_dom"/>
</dbReference>
<dbReference type="Proteomes" id="UP000194499">
    <property type="component" value="Unassembled WGS sequence"/>
</dbReference>
<evidence type="ECO:0000313" key="10">
    <source>
        <dbReference type="Proteomes" id="UP000194499"/>
    </source>
</evidence>
<keyword evidence="3" id="KW-1003">Cell membrane</keyword>
<name>A0A1Y6ARF4_9BACI</name>
<reference evidence="10" key="1">
    <citation type="submission" date="2017-04" db="EMBL/GenBank/DDBJ databases">
        <authorList>
            <person name="Criscuolo A."/>
        </authorList>
    </citation>
    <scope>NUCLEOTIDE SEQUENCE [LARGE SCALE GENOMIC DNA]</scope>
</reference>
<proteinExistence type="predicted"/>
<dbReference type="RefSeq" id="WP_074568281.1">
    <property type="nucleotide sequence ID" value="NZ_CP093424.1"/>
</dbReference>
<dbReference type="Pfam" id="PF07690">
    <property type="entry name" value="MFS_1"/>
    <property type="match status" value="1"/>
</dbReference>
<dbReference type="InterPro" id="IPR005828">
    <property type="entry name" value="MFS_sugar_transport-like"/>
</dbReference>
<keyword evidence="2" id="KW-0813">Transport</keyword>
<feature type="transmembrane region" description="Helical" evidence="7">
    <location>
        <begin position="335"/>
        <end position="357"/>
    </location>
</feature>